<sequence>MQARHRHFTAAQTEVAEQIQRDPLNFANDNDIEAGAYMAPVAGLVLRGDLSDAALLSMAREILQQYERDTRHHVALIDEAAAADEQEALALRAMHIRSLPDSLLSRNGAIA</sequence>
<protein>
    <submittedName>
        <fullName evidence="1">Uncharacterized protein</fullName>
    </submittedName>
</protein>
<dbReference type="EMBL" id="CP098736">
    <property type="protein sequence ID" value="USE79016.1"/>
    <property type="molecule type" value="Genomic_DNA"/>
</dbReference>
<accession>A0ABY4VPQ4</accession>
<proteinExistence type="predicted"/>
<dbReference type="Proteomes" id="UP001056648">
    <property type="component" value="Chromosome 2"/>
</dbReference>
<organism evidence="1 2">
    <name type="scientific">Cupriavidus gilardii</name>
    <dbReference type="NCBI Taxonomy" id="82541"/>
    <lineage>
        <taxon>Bacteria</taxon>
        <taxon>Pseudomonadati</taxon>
        <taxon>Pseudomonadota</taxon>
        <taxon>Betaproteobacteria</taxon>
        <taxon>Burkholderiales</taxon>
        <taxon>Burkholderiaceae</taxon>
        <taxon>Cupriavidus</taxon>
    </lineage>
</organism>
<dbReference type="RefSeq" id="WP_252252738.1">
    <property type="nucleotide sequence ID" value="NZ_CP098736.1"/>
</dbReference>
<keyword evidence="2" id="KW-1185">Reference proteome</keyword>
<evidence type="ECO:0000313" key="2">
    <source>
        <dbReference type="Proteomes" id="UP001056648"/>
    </source>
</evidence>
<gene>
    <name evidence="1" type="ORF">NDR89_20480</name>
</gene>
<evidence type="ECO:0000313" key="1">
    <source>
        <dbReference type="EMBL" id="USE79016.1"/>
    </source>
</evidence>
<reference evidence="1" key="1">
    <citation type="submission" date="2022-06" db="EMBL/GenBank/DDBJ databases">
        <title>Complete genome sequence and characterization of Cupriavidus gilardii QJ1 isolated from contaminating cells.</title>
        <authorList>
            <person name="Qi J."/>
        </authorList>
    </citation>
    <scope>NUCLEOTIDE SEQUENCE</scope>
    <source>
        <strain evidence="1">QJ1</strain>
    </source>
</reference>
<name>A0ABY4VPQ4_9BURK</name>